<feature type="domain" description="Rhodanese" evidence="2">
    <location>
        <begin position="43"/>
        <end position="127"/>
    </location>
</feature>
<dbReference type="PANTHER" id="PTHR43031:SF18">
    <property type="entry name" value="RHODANESE-RELATED SULFURTRANSFERASES"/>
    <property type="match status" value="1"/>
</dbReference>
<dbReference type="OrthoDB" id="9800872at2"/>
<dbReference type="CDD" id="cd00158">
    <property type="entry name" value="RHOD"/>
    <property type="match status" value="1"/>
</dbReference>
<comment type="caution">
    <text evidence="3">The sequence shown here is derived from an EMBL/GenBank/DDBJ whole genome shotgun (WGS) entry which is preliminary data.</text>
</comment>
<dbReference type="InterPro" id="IPR001763">
    <property type="entry name" value="Rhodanese-like_dom"/>
</dbReference>
<name>A0A7X3FFL1_9BACL</name>
<dbReference type="AlphaFoldDB" id="A0A7X3FFL1"/>
<dbReference type="RefSeq" id="WP_157333244.1">
    <property type="nucleotide sequence ID" value="NZ_RHLK01000002.1"/>
</dbReference>
<dbReference type="Pfam" id="PF00581">
    <property type="entry name" value="Rhodanese"/>
    <property type="match status" value="1"/>
</dbReference>
<organism evidence="3 4">
    <name type="scientific">Paenibacillus lutrae</name>
    <dbReference type="NCBI Taxonomy" id="2078573"/>
    <lineage>
        <taxon>Bacteria</taxon>
        <taxon>Bacillati</taxon>
        <taxon>Bacillota</taxon>
        <taxon>Bacilli</taxon>
        <taxon>Bacillales</taxon>
        <taxon>Paenibacillaceae</taxon>
        <taxon>Paenibacillus</taxon>
    </lineage>
</organism>
<keyword evidence="4" id="KW-1185">Reference proteome</keyword>
<evidence type="ECO:0000259" key="2">
    <source>
        <dbReference type="PROSITE" id="PS50206"/>
    </source>
</evidence>
<dbReference type="SUPFAM" id="SSF52821">
    <property type="entry name" value="Rhodanese/Cell cycle control phosphatase"/>
    <property type="match status" value="1"/>
</dbReference>
<sequence length="130" mass="14553">MDMTLIINILIVLLVAYFVYTRVGPVKGLNNLGEREFREAMQQSKNKILIDVREPYEFKDGSIPGAANIPLSQLPQRLAEVSKDKDVFLYCRSGMRSKNAAKMLKRSGISKVNHLRGGIGAWSGKLSKSR</sequence>
<keyword evidence="1" id="KW-1133">Transmembrane helix</keyword>
<dbReference type="InterPro" id="IPR050229">
    <property type="entry name" value="GlpE_sulfurtransferase"/>
</dbReference>
<dbReference type="PROSITE" id="PS50206">
    <property type="entry name" value="RHODANESE_3"/>
    <property type="match status" value="1"/>
</dbReference>
<dbReference type="EMBL" id="RHLK01000002">
    <property type="protein sequence ID" value="MVO98767.1"/>
    <property type="molecule type" value="Genomic_DNA"/>
</dbReference>
<dbReference type="Proteomes" id="UP000490800">
    <property type="component" value="Unassembled WGS sequence"/>
</dbReference>
<dbReference type="InterPro" id="IPR036873">
    <property type="entry name" value="Rhodanese-like_dom_sf"/>
</dbReference>
<gene>
    <name evidence="3" type="ORF">EDM21_04400</name>
</gene>
<reference evidence="3 4" key="1">
    <citation type="journal article" date="2019" name="Microorganisms">
        <title>Paenibacillus lutrae sp. nov., A Chitinolytic Species Isolated from A River Otter in Castril Natural Park, Granada, Spain.</title>
        <authorList>
            <person name="Rodriguez M."/>
            <person name="Reina J.C."/>
            <person name="Bejar V."/>
            <person name="Llamas I."/>
        </authorList>
    </citation>
    <scope>NUCLEOTIDE SEQUENCE [LARGE SCALE GENOMIC DNA]</scope>
    <source>
        <strain evidence="3 4">N10</strain>
    </source>
</reference>
<evidence type="ECO:0000256" key="1">
    <source>
        <dbReference type="SAM" id="Phobius"/>
    </source>
</evidence>
<dbReference type="Gene3D" id="3.40.250.10">
    <property type="entry name" value="Rhodanese-like domain"/>
    <property type="match status" value="1"/>
</dbReference>
<feature type="transmembrane region" description="Helical" evidence="1">
    <location>
        <begin position="6"/>
        <end position="23"/>
    </location>
</feature>
<accession>A0A7X3FFL1</accession>
<dbReference type="SMART" id="SM00450">
    <property type="entry name" value="RHOD"/>
    <property type="match status" value="1"/>
</dbReference>
<proteinExistence type="predicted"/>
<keyword evidence="1" id="KW-0472">Membrane</keyword>
<protein>
    <submittedName>
        <fullName evidence="3">Rhodanese-like domain-containing protein</fullName>
    </submittedName>
</protein>
<keyword evidence="1" id="KW-0812">Transmembrane</keyword>
<evidence type="ECO:0000313" key="4">
    <source>
        <dbReference type="Proteomes" id="UP000490800"/>
    </source>
</evidence>
<dbReference type="PANTHER" id="PTHR43031">
    <property type="entry name" value="FAD-DEPENDENT OXIDOREDUCTASE"/>
    <property type="match status" value="1"/>
</dbReference>
<evidence type="ECO:0000313" key="3">
    <source>
        <dbReference type="EMBL" id="MVO98767.1"/>
    </source>
</evidence>